<keyword evidence="2 4" id="KW-0808">Transferase</keyword>
<organism evidence="6 7">
    <name type="scientific">Acorus gramineus</name>
    <name type="common">Dwarf sweet flag</name>
    <dbReference type="NCBI Taxonomy" id="55184"/>
    <lineage>
        <taxon>Eukaryota</taxon>
        <taxon>Viridiplantae</taxon>
        <taxon>Streptophyta</taxon>
        <taxon>Embryophyta</taxon>
        <taxon>Tracheophyta</taxon>
        <taxon>Spermatophyta</taxon>
        <taxon>Magnoliopsida</taxon>
        <taxon>Liliopsida</taxon>
        <taxon>Acoraceae</taxon>
        <taxon>Acorus</taxon>
    </lineage>
</organism>
<dbReference type="InterPro" id="IPR046341">
    <property type="entry name" value="SET_dom_sf"/>
</dbReference>
<sequence length="497" mass="54948">MSRRLRAFKRWMKAQSIGVSDSLDLVDAGGDDGVSVVAARDIAEGEVVAAIPKRACLTVRTCAASEAIEAAGIAGQLGLSAALMHERGLGEASEWYGYLQMLPRRACVPLTWTVGEVDELLKGTELQKIVKEDKIHLHEDWKECILPLIASDPSKFNSKNSGIEQYFDAKSLVASRAFEIDDYHGYGMVPLADLFNHKTGAEDVHFTSVCSHSDSESCEDGETGAGCEDGETGTGCEGETGAVYDGVDDEETSNTNISMCSSDSTDDPTVLQMLMVKDVKVGSEVFNTYGSIGNAALLHRYGFTELDNPFDIVNIDLNLVLQRVSSSVSPRQVRVRHSLWRKLDFSGCVSQNSEYFEISSTGVPQLELLVLLYMFFLPEKQYEQLNHTNLSLEEPDEALKAVISTKIDTKSHSLTLEVANECLLSDDVRCMLVSLADDRERLYGLDSLEDDVKLLKGCCRVRERKRYYALLLRICERKILEKLRVFASDGYNAKGKL</sequence>
<evidence type="ECO:0000256" key="1">
    <source>
        <dbReference type="ARBA" id="ARBA00022603"/>
    </source>
</evidence>
<evidence type="ECO:0000259" key="5">
    <source>
        <dbReference type="PROSITE" id="PS50280"/>
    </source>
</evidence>
<name>A0AAV9BI47_ACOGR</name>
<comment type="caution">
    <text evidence="6">The sequence shown here is derived from an EMBL/GenBank/DDBJ whole genome shotgun (WGS) entry which is preliminary data.</text>
</comment>
<accession>A0AAV9BI47</accession>
<dbReference type="GO" id="GO:0032259">
    <property type="term" value="P:methylation"/>
    <property type="evidence" value="ECO:0007669"/>
    <property type="project" value="UniProtKB-KW"/>
</dbReference>
<dbReference type="PANTHER" id="PTHR13271">
    <property type="entry name" value="UNCHARACTERIZED PUTATIVE METHYLTRANSFERASE"/>
    <property type="match status" value="1"/>
</dbReference>
<dbReference type="PROSITE" id="PS50280">
    <property type="entry name" value="SET"/>
    <property type="match status" value="1"/>
</dbReference>
<dbReference type="EC" id="2.1.1.-" evidence="4"/>
<keyword evidence="7" id="KW-1185">Reference proteome</keyword>
<evidence type="ECO:0000256" key="3">
    <source>
        <dbReference type="ARBA" id="ARBA00022691"/>
    </source>
</evidence>
<dbReference type="InterPro" id="IPR036464">
    <property type="entry name" value="Rubisco_LSMT_subst-bd_sf"/>
</dbReference>
<comment type="similarity">
    <text evidence="4">Belongs to the class V-like SAM-binding methyltransferase superfamily. Histone-lysine methyltransferase family. SETD6 subfamily.</text>
</comment>
<keyword evidence="3 4" id="KW-0949">S-adenosyl-L-methionine</keyword>
<evidence type="ECO:0000313" key="7">
    <source>
        <dbReference type="Proteomes" id="UP001179952"/>
    </source>
</evidence>
<comment type="subcellular location">
    <subcellularLocation>
        <location evidence="4">Nucleus</location>
    </subcellularLocation>
</comment>
<evidence type="ECO:0000313" key="6">
    <source>
        <dbReference type="EMBL" id="KAK1275782.1"/>
    </source>
</evidence>
<dbReference type="Gene3D" id="3.90.1410.10">
    <property type="entry name" value="set domain protein methyltransferase, domain 1"/>
    <property type="match status" value="2"/>
</dbReference>
<reference evidence="6" key="1">
    <citation type="journal article" date="2023" name="Nat. Commun.">
        <title>Diploid and tetraploid genomes of Acorus and the evolution of monocots.</title>
        <authorList>
            <person name="Ma L."/>
            <person name="Liu K.W."/>
            <person name="Li Z."/>
            <person name="Hsiao Y.Y."/>
            <person name="Qi Y."/>
            <person name="Fu T."/>
            <person name="Tang G.D."/>
            <person name="Zhang D."/>
            <person name="Sun W.H."/>
            <person name="Liu D.K."/>
            <person name="Li Y."/>
            <person name="Chen G.Z."/>
            <person name="Liu X.D."/>
            <person name="Liao X.Y."/>
            <person name="Jiang Y.T."/>
            <person name="Yu X."/>
            <person name="Hao Y."/>
            <person name="Huang J."/>
            <person name="Zhao X.W."/>
            <person name="Ke S."/>
            <person name="Chen Y.Y."/>
            <person name="Wu W.L."/>
            <person name="Hsu J.L."/>
            <person name="Lin Y.F."/>
            <person name="Huang M.D."/>
            <person name="Li C.Y."/>
            <person name="Huang L."/>
            <person name="Wang Z.W."/>
            <person name="Zhao X."/>
            <person name="Zhong W.Y."/>
            <person name="Peng D.H."/>
            <person name="Ahmad S."/>
            <person name="Lan S."/>
            <person name="Zhang J.S."/>
            <person name="Tsai W.C."/>
            <person name="Van de Peer Y."/>
            <person name="Liu Z.J."/>
        </authorList>
    </citation>
    <scope>NUCLEOTIDE SEQUENCE</scope>
    <source>
        <strain evidence="6">SCP</strain>
    </source>
</reference>
<dbReference type="InterPro" id="IPR011383">
    <property type="entry name" value="N-lys_methylase_SETD6"/>
</dbReference>
<dbReference type="AlphaFoldDB" id="A0AAV9BI47"/>
<dbReference type="GO" id="GO:0016279">
    <property type="term" value="F:protein-lysine N-methyltransferase activity"/>
    <property type="evidence" value="ECO:0007669"/>
    <property type="project" value="UniProtKB-UniRule"/>
</dbReference>
<feature type="domain" description="SET" evidence="5">
    <location>
        <begin position="15"/>
        <end position="290"/>
    </location>
</feature>
<dbReference type="InterPro" id="IPR001214">
    <property type="entry name" value="SET_dom"/>
</dbReference>
<dbReference type="Gene3D" id="3.90.1420.10">
    <property type="entry name" value="Rubisco LSMT, substrate-binding domain"/>
    <property type="match status" value="1"/>
</dbReference>
<keyword evidence="1 4" id="KW-0489">Methyltransferase</keyword>
<protein>
    <recommendedName>
        <fullName evidence="4">N-lysine methyltransferase</fullName>
        <ecNumber evidence="4">2.1.1.-</ecNumber>
    </recommendedName>
</protein>
<dbReference type="InterPro" id="IPR050600">
    <property type="entry name" value="SETD3_SETD6_MTase"/>
</dbReference>
<dbReference type="GO" id="GO:0005634">
    <property type="term" value="C:nucleus"/>
    <property type="evidence" value="ECO:0007669"/>
    <property type="project" value="UniProtKB-SubCell"/>
</dbReference>
<reference evidence="6" key="2">
    <citation type="submission" date="2023-06" db="EMBL/GenBank/DDBJ databases">
        <authorList>
            <person name="Ma L."/>
            <person name="Liu K.-W."/>
            <person name="Li Z."/>
            <person name="Hsiao Y.-Y."/>
            <person name="Qi Y."/>
            <person name="Fu T."/>
            <person name="Tang G."/>
            <person name="Zhang D."/>
            <person name="Sun W.-H."/>
            <person name="Liu D.-K."/>
            <person name="Li Y."/>
            <person name="Chen G.-Z."/>
            <person name="Liu X.-D."/>
            <person name="Liao X.-Y."/>
            <person name="Jiang Y.-T."/>
            <person name="Yu X."/>
            <person name="Hao Y."/>
            <person name="Huang J."/>
            <person name="Zhao X.-W."/>
            <person name="Ke S."/>
            <person name="Chen Y.-Y."/>
            <person name="Wu W.-L."/>
            <person name="Hsu J.-L."/>
            <person name="Lin Y.-F."/>
            <person name="Huang M.-D."/>
            <person name="Li C.-Y."/>
            <person name="Huang L."/>
            <person name="Wang Z.-W."/>
            <person name="Zhao X."/>
            <person name="Zhong W.-Y."/>
            <person name="Peng D.-H."/>
            <person name="Ahmad S."/>
            <person name="Lan S."/>
            <person name="Zhang J.-S."/>
            <person name="Tsai W.-C."/>
            <person name="Van De Peer Y."/>
            <person name="Liu Z.-J."/>
        </authorList>
    </citation>
    <scope>NUCLEOTIDE SEQUENCE</scope>
    <source>
        <strain evidence="6">SCP</strain>
        <tissue evidence="6">Leaves</tissue>
    </source>
</reference>
<proteinExistence type="inferred from homology"/>
<gene>
    <name evidence="6" type="ORF">QJS04_geneDACA009994</name>
</gene>
<dbReference type="PIRSF" id="PIRSF011771">
    <property type="entry name" value="RMS1_SET"/>
    <property type="match status" value="1"/>
</dbReference>
<dbReference type="PANTHER" id="PTHR13271:SF34">
    <property type="entry name" value="N-LYSINE METHYLTRANSFERASE SETD6"/>
    <property type="match status" value="1"/>
</dbReference>
<dbReference type="EMBL" id="JAUJYN010000003">
    <property type="protein sequence ID" value="KAK1275782.1"/>
    <property type="molecule type" value="Genomic_DNA"/>
</dbReference>
<dbReference type="Proteomes" id="UP001179952">
    <property type="component" value="Unassembled WGS sequence"/>
</dbReference>
<evidence type="ECO:0000256" key="2">
    <source>
        <dbReference type="ARBA" id="ARBA00022679"/>
    </source>
</evidence>
<comment type="function">
    <text evidence="4">Protein-lysine N-methyltransferase.</text>
</comment>
<evidence type="ECO:0000256" key="4">
    <source>
        <dbReference type="PIRNR" id="PIRNR011771"/>
    </source>
</evidence>
<keyword evidence="4" id="KW-0539">Nucleus</keyword>
<dbReference type="SUPFAM" id="SSF82199">
    <property type="entry name" value="SET domain"/>
    <property type="match status" value="2"/>
</dbReference>